<keyword evidence="6 8" id="KW-0808">Transferase</keyword>
<dbReference type="EC" id="2.1.1.233" evidence="3 8"/>
<sequence length="359" mass="41332">MPLSAMSFCSSGPSRNISGNDEAVRGTNDDATISKHSAVNLGYLEDKFTKYFVKRGARRPPIINRGSYVRTRCIDSLINLFINCSTDKKQIVSLGAGSDTRYFLLKEQNINPHLYIEVDFPEVTSRKLATIYKNPELKGLLDKEATLGNGGTELYSKDYLLLSGDLRRFTEDLVPRLQELGFDSSLPTLFLSECVLIYLDPTYSDKIVQWATKEVLNSMFITYEQILPDDPFGQMMIRNLELRNIKLRGLHSHPNLTSQEERYTQKGWKFAQALDIQELHEHYVTASEKARFVTKLCIYISLYTSINITSHFRIAKLEFLDELEEWNLLAKHYCIAYALNFPEELKNHSIFKDICFKKF</sequence>
<dbReference type="PANTHER" id="PTHR13600:SF21">
    <property type="entry name" value="LEUCINE CARBOXYL METHYLTRANSFERASE 1"/>
    <property type="match status" value="1"/>
</dbReference>
<comment type="caution">
    <text evidence="10">The sequence shown here is derived from an EMBL/GenBank/DDBJ whole genome shotgun (WGS) entry which is preliminary data.</text>
</comment>
<reference evidence="10 11" key="1">
    <citation type="submission" date="2023-04" db="EMBL/GenBank/DDBJ databases">
        <title>Genome of Basidiobolus ranarum AG-B5.</title>
        <authorList>
            <person name="Stajich J.E."/>
            <person name="Carter-House D."/>
            <person name="Gryganskyi A."/>
        </authorList>
    </citation>
    <scope>NUCLEOTIDE SEQUENCE [LARGE SCALE GENOMIC DNA]</scope>
    <source>
        <strain evidence="10 11">AG-B5</strain>
    </source>
</reference>
<evidence type="ECO:0000256" key="8">
    <source>
        <dbReference type="PIRNR" id="PIRNR016305"/>
    </source>
</evidence>
<name>A0ABR2WG28_9FUNG</name>
<keyword evidence="7 8" id="KW-0949">S-adenosyl-L-methionine</keyword>
<comment type="catalytic activity">
    <reaction evidence="1 8">
        <text>[phosphatase 2A protein]-C-terminal L-leucine + S-adenosyl-L-methionine = [phosphatase 2A protein]-C-terminal L-leucine methyl ester + S-adenosyl-L-homocysteine</text>
        <dbReference type="Rhea" id="RHEA:48544"/>
        <dbReference type="Rhea" id="RHEA-COMP:12134"/>
        <dbReference type="Rhea" id="RHEA-COMP:12135"/>
        <dbReference type="ChEBI" id="CHEBI:57856"/>
        <dbReference type="ChEBI" id="CHEBI:59789"/>
        <dbReference type="ChEBI" id="CHEBI:90516"/>
        <dbReference type="ChEBI" id="CHEBI:90517"/>
        <dbReference type="EC" id="2.1.1.233"/>
    </reaction>
</comment>
<dbReference type="GO" id="GO:0018423">
    <property type="term" value="F:protein C-terminal leucine carboxyl O-methyltransferase activity"/>
    <property type="evidence" value="ECO:0007669"/>
    <property type="project" value="UniProtKB-EC"/>
</dbReference>
<protein>
    <recommendedName>
        <fullName evidence="4 8">Leucine carboxyl methyltransferase 1</fullName>
        <ecNumber evidence="3 8">2.1.1.233</ecNumber>
    </recommendedName>
</protein>
<evidence type="ECO:0000256" key="6">
    <source>
        <dbReference type="ARBA" id="ARBA00022679"/>
    </source>
</evidence>
<dbReference type="InterPro" id="IPR016651">
    <property type="entry name" value="LCMT1"/>
</dbReference>
<dbReference type="Proteomes" id="UP001479436">
    <property type="component" value="Unassembled WGS sequence"/>
</dbReference>
<evidence type="ECO:0000256" key="7">
    <source>
        <dbReference type="ARBA" id="ARBA00022691"/>
    </source>
</evidence>
<evidence type="ECO:0000256" key="5">
    <source>
        <dbReference type="ARBA" id="ARBA00022603"/>
    </source>
</evidence>
<comment type="function">
    <text evidence="8">Methylates the carboxyl group of the C-terminal leucine residue of protein phosphatase 2A catalytic subunits to form alpha-leucine ester residues.</text>
</comment>
<feature type="region of interest" description="Disordered" evidence="9">
    <location>
        <begin position="1"/>
        <end position="23"/>
    </location>
</feature>
<dbReference type="InterPro" id="IPR029063">
    <property type="entry name" value="SAM-dependent_MTases_sf"/>
</dbReference>
<dbReference type="SUPFAM" id="SSF53335">
    <property type="entry name" value="S-adenosyl-L-methionine-dependent methyltransferases"/>
    <property type="match status" value="1"/>
</dbReference>
<keyword evidence="5 8" id="KW-0489">Methyltransferase</keyword>
<feature type="compositionally biased region" description="Polar residues" evidence="9">
    <location>
        <begin position="7"/>
        <end position="19"/>
    </location>
</feature>
<evidence type="ECO:0000256" key="1">
    <source>
        <dbReference type="ARBA" id="ARBA00000724"/>
    </source>
</evidence>
<evidence type="ECO:0000313" key="11">
    <source>
        <dbReference type="Proteomes" id="UP001479436"/>
    </source>
</evidence>
<dbReference type="Pfam" id="PF04072">
    <property type="entry name" value="LCM"/>
    <property type="match status" value="1"/>
</dbReference>
<evidence type="ECO:0000256" key="2">
    <source>
        <dbReference type="ARBA" id="ARBA00010703"/>
    </source>
</evidence>
<evidence type="ECO:0000256" key="3">
    <source>
        <dbReference type="ARBA" id="ARBA00012834"/>
    </source>
</evidence>
<dbReference type="PANTHER" id="PTHR13600">
    <property type="entry name" value="LEUCINE CARBOXYL METHYLTRANSFERASE"/>
    <property type="match status" value="1"/>
</dbReference>
<dbReference type="PIRSF" id="PIRSF016305">
    <property type="entry name" value="LCM_mtfrase"/>
    <property type="match status" value="1"/>
</dbReference>
<dbReference type="InterPro" id="IPR007213">
    <property type="entry name" value="Ppm1/Ppm2/Tcmp"/>
</dbReference>
<keyword evidence="11" id="KW-1185">Reference proteome</keyword>
<dbReference type="EMBL" id="JASJQH010002133">
    <property type="protein sequence ID" value="KAK9760444.1"/>
    <property type="molecule type" value="Genomic_DNA"/>
</dbReference>
<evidence type="ECO:0000256" key="9">
    <source>
        <dbReference type="SAM" id="MobiDB-lite"/>
    </source>
</evidence>
<gene>
    <name evidence="10" type="primary">PPM1</name>
    <name evidence="10" type="ORF">K7432_015512</name>
</gene>
<dbReference type="GO" id="GO:0032259">
    <property type="term" value="P:methylation"/>
    <property type="evidence" value="ECO:0007669"/>
    <property type="project" value="UniProtKB-KW"/>
</dbReference>
<evidence type="ECO:0000313" key="10">
    <source>
        <dbReference type="EMBL" id="KAK9760444.1"/>
    </source>
</evidence>
<dbReference type="Gene3D" id="3.40.50.150">
    <property type="entry name" value="Vaccinia Virus protein VP39"/>
    <property type="match status" value="1"/>
</dbReference>
<proteinExistence type="inferred from homology"/>
<accession>A0ABR2WG28</accession>
<comment type="similarity">
    <text evidence="2 8">Belongs to the methyltransferase superfamily. LCMT family.</text>
</comment>
<evidence type="ECO:0000256" key="4">
    <source>
        <dbReference type="ARBA" id="ARBA00017497"/>
    </source>
</evidence>
<organism evidence="10 11">
    <name type="scientific">Basidiobolus ranarum</name>
    <dbReference type="NCBI Taxonomy" id="34480"/>
    <lineage>
        <taxon>Eukaryota</taxon>
        <taxon>Fungi</taxon>
        <taxon>Fungi incertae sedis</taxon>
        <taxon>Zoopagomycota</taxon>
        <taxon>Entomophthoromycotina</taxon>
        <taxon>Basidiobolomycetes</taxon>
        <taxon>Basidiobolales</taxon>
        <taxon>Basidiobolaceae</taxon>
        <taxon>Basidiobolus</taxon>
    </lineage>
</organism>